<protein>
    <submittedName>
        <fullName evidence="2">Uncharacterized protein</fullName>
    </submittedName>
</protein>
<feature type="compositionally biased region" description="Basic and acidic residues" evidence="1">
    <location>
        <begin position="81"/>
        <end position="93"/>
    </location>
</feature>
<sequence>MPIHGSKQNTGGQKIPILASFGARSVENRGIAQRKVPTICMPQGTRFRPTSDAIGPMPYAHSVAPGCRLPKPKQVTTTNTTRDRASFEGERRRVTSRWPIAAALDDRKKGRLVISQLRLEIPRSHPHRAQRWWYPQCSGNTTPDGRGREGARL</sequence>
<feature type="region of interest" description="Disordered" evidence="1">
    <location>
        <begin position="134"/>
        <end position="153"/>
    </location>
</feature>
<reference evidence="2 3" key="1">
    <citation type="submission" date="2020-07" db="EMBL/GenBank/DDBJ databases">
        <title>Comparative genomics of pyrophilous fungi reveals a link between fire events and developmental genes.</title>
        <authorList>
            <consortium name="DOE Joint Genome Institute"/>
            <person name="Steindorff A.S."/>
            <person name="Carver A."/>
            <person name="Calhoun S."/>
            <person name="Stillman K."/>
            <person name="Liu H."/>
            <person name="Lipzen A."/>
            <person name="Pangilinan J."/>
            <person name="Labutti K."/>
            <person name="Bruns T.D."/>
            <person name="Grigoriev I.V."/>
        </authorList>
    </citation>
    <scope>NUCLEOTIDE SEQUENCE [LARGE SCALE GENOMIC DNA]</scope>
    <source>
        <strain evidence="2 3">CBS 144469</strain>
    </source>
</reference>
<comment type="caution">
    <text evidence="2">The sequence shown here is derived from an EMBL/GenBank/DDBJ whole genome shotgun (WGS) entry which is preliminary data.</text>
</comment>
<dbReference type="Proteomes" id="UP000521943">
    <property type="component" value="Unassembled WGS sequence"/>
</dbReference>
<accession>A0A8H6M8J0</accession>
<dbReference type="EMBL" id="JACGCI010000027">
    <property type="protein sequence ID" value="KAF6756051.1"/>
    <property type="molecule type" value="Genomic_DNA"/>
</dbReference>
<keyword evidence="3" id="KW-1185">Reference proteome</keyword>
<name>A0A8H6M8J0_9AGAR</name>
<organism evidence="2 3">
    <name type="scientific">Ephemerocybe angulata</name>
    <dbReference type="NCBI Taxonomy" id="980116"/>
    <lineage>
        <taxon>Eukaryota</taxon>
        <taxon>Fungi</taxon>
        <taxon>Dikarya</taxon>
        <taxon>Basidiomycota</taxon>
        <taxon>Agaricomycotina</taxon>
        <taxon>Agaricomycetes</taxon>
        <taxon>Agaricomycetidae</taxon>
        <taxon>Agaricales</taxon>
        <taxon>Agaricineae</taxon>
        <taxon>Psathyrellaceae</taxon>
        <taxon>Ephemerocybe</taxon>
    </lineage>
</organism>
<gene>
    <name evidence="2" type="ORF">DFP72DRAFT_894548</name>
</gene>
<evidence type="ECO:0000313" key="2">
    <source>
        <dbReference type="EMBL" id="KAF6756051.1"/>
    </source>
</evidence>
<evidence type="ECO:0000313" key="3">
    <source>
        <dbReference type="Proteomes" id="UP000521943"/>
    </source>
</evidence>
<proteinExistence type="predicted"/>
<evidence type="ECO:0000256" key="1">
    <source>
        <dbReference type="SAM" id="MobiDB-lite"/>
    </source>
</evidence>
<dbReference type="AlphaFoldDB" id="A0A8H6M8J0"/>
<feature type="region of interest" description="Disordered" evidence="1">
    <location>
        <begin position="64"/>
        <end position="93"/>
    </location>
</feature>